<protein>
    <submittedName>
        <fullName evidence="3">Uncharacterized protein</fullName>
    </submittedName>
</protein>
<name>A0A5B0NRL5_PUCGR</name>
<proteinExistence type="predicted"/>
<accession>A0A5B0NRL5</accession>
<evidence type="ECO:0000313" key="3">
    <source>
        <dbReference type="EMBL" id="KAA1090800.1"/>
    </source>
</evidence>
<evidence type="ECO:0000313" key="5">
    <source>
        <dbReference type="Proteomes" id="UP000325313"/>
    </source>
</evidence>
<feature type="region of interest" description="Disordered" evidence="1">
    <location>
        <begin position="16"/>
        <end position="62"/>
    </location>
</feature>
<dbReference type="EMBL" id="VSWC01000092">
    <property type="protein sequence ID" value="KAA1090800.1"/>
    <property type="molecule type" value="Genomic_DNA"/>
</dbReference>
<keyword evidence="4" id="KW-1185">Reference proteome</keyword>
<reference evidence="4 5" key="1">
    <citation type="submission" date="2019-05" db="EMBL/GenBank/DDBJ databases">
        <title>Emergence of the Ug99 lineage of the wheat stem rust pathogen through somatic hybridization.</title>
        <authorList>
            <person name="Li F."/>
            <person name="Upadhyaya N.M."/>
            <person name="Sperschneider J."/>
            <person name="Matny O."/>
            <person name="Nguyen-Phuc H."/>
            <person name="Mago R."/>
            <person name="Raley C."/>
            <person name="Miller M.E."/>
            <person name="Silverstein K.A.T."/>
            <person name="Henningsen E."/>
            <person name="Hirsch C.D."/>
            <person name="Visser B."/>
            <person name="Pretorius Z.A."/>
            <person name="Steffenson B.J."/>
            <person name="Schwessinger B."/>
            <person name="Dodds P.N."/>
            <person name="Figueroa M."/>
        </authorList>
    </citation>
    <scope>NUCLEOTIDE SEQUENCE [LARGE SCALE GENOMIC DNA]</scope>
    <source>
        <strain evidence="3">21-0</strain>
        <strain evidence="2 5">Ug99</strain>
    </source>
</reference>
<evidence type="ECO:0000313" key="4">
    <source>
        <dbReference type="Proteomes" id="UP000324748"/>
    </source>
</evidence>
<evidence type="ECO:0000313" key="2">
    <source>
        <dbReference type="EMBL" id="KAA1065383.1"/>
    </source>
</evidence>
<evidence type="ECO:0000256" key="1">
    <source>
        <dbReference type="SAM" id="MobiDB-lite"/>
    </source>
</evidence>
<dbReference type="Proteomes" id="UP000324748">
    <property type="component" value="Unassembled WGS sequence"/>
</dbReference>
<organism evidence="3 4">
    <name type="scientific">Puccinia graminis f. sp. tritici</name>
    <dbReference type="NCBI Taxonomy" id="56615"/>
    <lineage>
        <taxon>Eukaryota</taxon>
        <taxon>Fungi</taxon>
        <taxon>Dikarya</taxon>
        <taxon>Basidiomycota</taxon>
        <taxon>Pucciniomycotina</taxon>
        <taxon>Pucciniomycetes</taxon>
        <taxon>Pucciniales</taxon>
        <taxon>Pucciniaceae</taxon>
        <taxon>Puccinia</taxon>
    </lineage>
</organism>
<comment type="caution">
    <text evidence="3">The sequence shown here is derived from an EMBL/GenBank/DDBJ whole genome shotgun (WGS) entry which is preliminary data.</text>
</comment>
<dbReference type="AlphaFoldDB" id="A0A5B0NRL5"/>
<dbReference type="EMBL" id="VDEP01000510">
    <property type="protein sequence ID" value="KAA1065383.1"/>
    <property type="molecule type" value="Genomic_DNA"/>
</dbReference>
<sequence length="62" mass="6646">MRAVSWLMPIRAAALGPSARPHAKSHNFNSRPVALGHSGRPTPGAGNGSWPEEATSAWRHSY</sequence>
<gene>
    <name evidence="3" type="ORF">PGT21_014192</name>
    <name evidence="2" type="ORF">PGTUg99_013432</name>
</gene>
<dbReference type="Proteomes" id="UP000325313">
    <property type="component" value="Unassembled WGS sequence"/>
</dbReference>